<keyword evidence="3" id="KW-1185">Reference proteome</keyword>
<evidence type="ECO:0000313" key="3">
    <source>
        <dbReference type="Proteomes" id="UP000265520"/>
    </source>
</evidence>
<organism evidence="2 3">
    <name type="scientific">Trifolium medium</name>
    <dbReference type="NCBI Taxonomy" id="97028"/>
    <lineage>
        <taxon>Eukaryota</taxon>
        <taxon>Viridiplantae</taxon>
        <taxon>Streptophyta</taxon>
        <taxon>Embryophyta</taxon>
        <taxon>Tracheophyta</taxon>
        <taxon>Spermatophyta</taxon>
        <taxon>Magnoliopsida</taxon>
        <taxon>eudicotyledons</taxon>
        <taxon>Gunneridae</taxon>
        <taxon>Pentapetalae</taxon>
        <taxon>rosids</taxon>
        <taxon>fabids</taxon>
        <taxon>Fabales</taxon>
        <taxon>Fabaceae</taxon>
        <taxon>Papilionoideae</taxon>
        <taxon>50 kb inversion clade</taxon>
        <taxon>NPAAA clade</taxon>
        <taxon>Hologalegina</taxon>
        <taxon>IRL clade</taxon>
        <taxon>Trifolieae</taxon>
        <taxon>Trifolium</taxon>
    </lineage>
</organism>
<feature type="non-terminal residue" evidence="2">
    <location>
        <position position="93"/>
    </location>
</feature>
<name>A0A392MPZ1_9FABA</name>
<sequence length="93" mass="10459">MAQKRLWRALASSSEHHQNGAKPSRYQSLPRTCSEQVSLPVAAASLVANNSREYHKSFATRSLQRVIASVSVLWRFKSILTGSLQRTHPSLQR</sequence>
<evidence type="ECO:0000313" key="2">
    <source>
        <dbReference type="EMBL" id="MCH89596.1"/>
    </source>
</evidence>
<dbReference type="EMBL" id="LXQA010016489">
    <property type="protein sequence ID" value="MCH89596.1"/>
    <property type="molecule type" value="Genomic_DNA"/>
</dbReference>
<protein>
    <submittedName>
        <fullName evidence="2">Uncharacterized protein</fullName>
    </submittedName>
</protein>
<comment type="caution">
    <text evidence="2">The sequence shown here is derived from an EMBL/GenBank/DDBJ whole genome shotgun (WGS) entry which is preliminary data.</text>
</comment>
<dbReference type="AlphaFoldDB" id="A0A392MPZ1"/>
<reference evidence="2 3" key="1">
    <citation type="journal article" date="2018" name="Front. Plant Sci.">
        <title>Red Clover (Trifolium pratense) and Zigzag Clover (T. medium) - A Picture of Genomic Similarities and Differences.</title>
        <authorList>
            <person name="Dluhosova J."/>
            <person name="Istvanek J."/>
            <person name="Nedelnik J."/>
            <person name="Repkova J."/>
        </authorList>
    </citation>
    <scope>NUCLEOTIDE SEQUENCE [LARGE SCALE GENOMIC DNA]</scope>
    <source>
        <strain evidence="3">cv. 10/8</strain>
        <tissue evidence="2">Leaf</tissue>
    </source>
</reference>
<dbReference type="Proteomes" id="UP000265520">
    <property type="component" value="Unassembled WGS sequence"/>
</dbReference>
<evidence type="ECO:0000256" key="1">
    <source>
        <dbReference type="SAM" id="MobiDB-lite"/>
    </source>
</evidence>
<proteinExistence type="predicted"/>
<accession>A0A392MPZ1</accession>
<gene>
    <name evidence="2" type="ORF">A2U01_0010496</name>
</gene>
<feature type="region of interest" description="Disordered" evidence="1">
    <location>
        <begin position="9"/>
        <end position="29"/>
    </location>
</feature>